<evidence type="ECO:0000313" key="1">
    <source>
        <dbReference type="EMBL" id="USL86338.1"/>
    </source>
</evidence>
<proteinExistence type="predicted"/>
<gene>
    <name evidence="1" type="ORF">CHD5UKE2_013</name>
</gene>
<dbReference type="EMBL" id="MZ234029">
    <property type="protein sequence ID" value="USL86338.1"/>
    <property type="molecule type" value="Genomic_DNA"/>
</dbReference>
<reference evidence="1" key="1">
    <citation type="submission" date="2021-05" db="EMBL/GenBank/DDBJ databases">
        <title>Naturally bred epsilon2 phages have an improved host range and effectivity in uropathogenic E. coli over their ancestor phages.</title>
        <authorList>
            <person name="Saez D."/>
            <person name="Loose M."/>
            <person name="Mutti M."/>
            <person name="Visram Z."/>
            <person name="Hitzenhammer E."/>
            <person name="Dippel D."/>
            <person name="Tisakova L."/>
            <person name="Schertler S."/>
            <person name="Wittmann J."/>
            <person name="Corsini L."/>
            <person name="Wagenlehner F."/>
        </authorList>
    </citation>
    <scope>NUCLEOTIDE SEQUENCE</scope>
</reference>
<sequence length="34" mass="4078">MLFILFSFISLLVCNQYSATNTRIASEFCDYFYR</sequence>
<evidence type="ECO:0000313" key="2">
    <source>
        <dbReference type="Proteomes" id="UP001057242"/>
    </source>
</evidence>
<keyword evidence="2" id="KW-1185">Reference proteome</keyword>
<name>A0A9E7MKR1_9CAUD</name>
<dbReference type="Proteomes" id="UP001057242">
    <property type="component" value="Segment"/>
</dbReference>
<organism evidence="1 2">
    <name type="scientific">Escherichia phage vB_EcoS-CHD5UKE2</name>
    <dbReference type="NCBI Taxonomy" id="2865806"/>
    <lineage>
        <taxon>Viruses</taxon>
        <taxon>Duplodnaviria</taxon>
        <taxon>Heunggongvirae</taxon>
        <taxon>Uroviricota</taxon>
        <taxon>Caudoviricetes</taxon>
        <taxon>Dhillonvirus</taxon>
        <taxon>Dhillonvirus CHD5UKE2</taxon>
    </lineage>
</organism>
<protein>
    <submittedName>
        <fullName evidence="1">Uncharacterized protein</fullName>
    </submittedName>
</protein>
<accession>A0A9E7MKR1</accession>